<evidence type="ECO:0000256" key="6">
    <source>
        <dbReference type="SAM" id="Phobius"/>
    </source>
</evidence>
<evidence type="ECO:0000313" key="9">
    <source>
        <dbReference type="Proteomes" id="UP000011721"/>
    </source>
</evidence>
<feature type="transmembrane region" description="Helical" evidence="6">
    <location>
        <begin position="309"/>
        <end position="328"/>
    </location>
</feature>
<dbReference type="GO" id="GO:0005886">
    <property type="term" value="C:plasma membrane"/>
    <property type="evidence" value="ECO:0007669"/>
    <property type="project" value="UniProtKB-SubCell"/>
</dbReference>
<evidence type="ECO:0000256" key="4">
    <source>
        <dbReference type="ARBA" id="ARBA00022989"/>
    </source>
</evidence>
<evidence type="ECO:0000256" key="3">
    <source>
        <dbReference type="ARBA" id="ARBA00022692"/>
    </source>
</evidence>
<dbReference type="Pfam" id="PF12698">
    <property type="entry name" value="ABC2_membrane_3"/>
    <property type="match status" value="1"/>
</dbReference>
<feature type="transmembrane region" description="Helical" evidence="6">
    <location>
        <begin position="196"/>
        <end position="217"/>
    </location>
</feature>
<evidence type="ECO:0000313" key="8">
    <source>
        <dbReference type="EMBL" id="AGF78120.1"/>
    </source>
</evidence>
<feature type="transmembrane region" description="Helical" evidence="6">
    <location>
        <begin position="254"/>
        <end position="274"/>
    </location>
</feature>
<keyword evidence="2" id="KW-1003">Cell membrane</keyword>
<feature type="transmembrane region" description="Helical" evidence="6">
    <location>
        <begin position="20"/>
        <end position="38"/>
    </location>
</feature>
<keyword evidence="9" id="KW-1185">Reference proteome</keyword>
<dbReference type="RefSeq" id="WP_015403811.1">
    <property type="nucleotide sequence ID" value="NC_020304.1"/>
</dbReference>
<evidence type="ECO:0000256" key="5">
    <source>
        <dbReference type="ARBA" id="ARBA00023136"/>
    </source>
</evidence>
<dbReference type="InterPro" id="IPR051449">
    <property type="entry name" value="ABC-2_transporter_component"/>
</dbReference>
<dbReference type="EMBL" id="CP003985">
    <property type="protein sequence ID" value="AGF78120.1"/>
    <property type="molecule type" value="Genomic_DNA"/>
</dbReference>
<dbReference type="PANTHER" id="PTHR30294">
    <property type="entry name" value="MEMBRANE COMPONENT OF ABC TRANSPORTER YHHJ-RELATED"/>
    <property type="match status" value="1"/>
</dbReference>
<dbReference type="InterPro" id="IPR013525">
    <property type="entry name" value="ABC2_TM"/>
</dbReference>
<dbReference type="AlphaFoldDB" id="M1PEH5"/>
<reference evidence="9" key="1">
    <citation type="journal article" date="2013" name="Stand. Genomic Sci.">
        <title>Complete genome sequence of Desulfocapsa sulfexigens, a marine deltaproteobacterium specialized in disproportionating inorganic sulfur compounds.</title>
        <authorList>
            <person name="Finster K.W."/>
            <person name="Kjeldsen K.U."/>
            <person name="Kube M."/>
            <person name="Reinhardt R."/>
            <person name="Mussmann M."/>
            <person name="Amann R."/>
            <person name="Schreiber L."/>
        </authorList>
    </citation>
    <scope>NUCLEOTIDE SEQUENCE [LARGE SCALE GENOMIC DNA]</scope>
    <source>
        <strain evidence="9">DSM 10523 / SB164P1</strain>
    </source>
</reference>
<evidence type="ECO:0000256" key="1">
    <source>
        <dbReference type="ARBA" id="ARBA00004651"/>
    </source>
</evidence>
<dbReference type="Gene3D" id="3.40.1710.10">
    <property type="entry name" value="abc type-2 transporter like domain"/>
    <property type="match status" value="1"/>
</dbReference>
<dbReference type="OrthoDB" id="266913at2"/>
<evidence type="ECO:0000256" key="2">
    <source>
        <dbReference type="ARBA" id="ARBA00022475"/>
    </source>
</evidence>
<dbReference type="PATRIC" id="fig|1167006.5.peg.1721"/>
<sequence>MLRAMLKKEFILILRDKHALAALFVMPSIFILIMSMALKDTFNSDRAFIRYTVIDKDQTSISLKIATFLKENTVLQEYEGKISSQEQLEQALNSGLHFALTIPRGYSAQFTQKKSDRILQLDVASDVKQDMLALFKGELRAVIIQLQVQKMLQELEPLLPGLTARSEAVRLHKNELEVHFNGLRPDQHPTSTQQSVPSWIVFGMFFIIIPMSTIFINERKQNTLMRMQSMNVSIPLLFTGKIVPYMIINQLQAWLMIAVGMFIVPLLGAAPLTLGNSLPGLFMVSAGLSLAAIGTSILIAVSVNSVEQATTIGGLINILFGAIGGVMVPKFFMPPGMQTLSNISPMSWGLEGFLDIFLRNSGTGAVLIESLALAGFGIILLLTAWLIFGHRTKNGL</sequence>
<dbReference type="eggNOG" id="COG0842">
    <property type="taxonomic scope" value="Bacteria"/>
</dbReference>
<dbReference type="PANTHER" id="PTHR30294:SF38">
    <property type="entry name" value="TRANSPORT PERMEASE PROTEIN"/>
    <property type="match status" value="1"/>
</dbReference>
<evidence type="ECO:0000259" key="7">
    <source>
        <dbReference type="Pfam" id="PF12698"/>
    </source>
</evidence>
<keyword evidence="5 6" id="KW-0472">Membrane</keyword>
<keyword evidence="4 6" id="KW-1133">Transmembrane helix</keyword>
<proteinExistence type="predicted"/>
<dbReference type="STRING" id="1167006.UWK_01562"/>
<organism evidence="8 9">
    <name type="scientific">Desulfocapsa sulfexigens (strain DSM 10523 / SB164P1)</name>
    <dbReference type="NCBI Taxonomy" id="1167006"/>
    <lineage>
        <taxon>Bacteria</taxon>
        <taxon>Pseudomonadati</taxon>
        <taxon>Thermodesulfobacteriota</taxon>
        <taxon>Desulfobulbia</taxon>
        <taxon>Desulfobulbales</taxon>
        <taxon>Desulfocapsaceae</taxon>
        <taxon>Desulfocapsa</taxon>
    </lineage>
</organism>
<dbReference type="HOGENOM" id="CLU_039483_0_1_7"/>
<name>M1PEH5_DESSD</name>
<keyword evidence="3 6" id="KW-0812">Transmembrane</keyword>
<feature type="domain" description="ABC-2 type transporter transmembrane" evidence="7">
    <location>
        <begin position="23"/>
        <end position="386"/>
    </location>
</feature>
<comment type="subcellular location">
    <subcellularLocation>
        <location evidence="1">Cell membrane</location>
        <topology evidence="1">Multi-pass membrane protein</topology>
    </subcellularLocation>
</comment>
<accession>M1PEH5</accession>
<gene>
    <name evidence="8" type="ordered locus">UWK_01562</name>
</gene>
<protein>
    <submittedName>
        <fullName evidence="8">ABC-type multidrug transport system, permease component</fullName>
    </submittedName>
</protein>
<dbReference type="Proteomes" id="UP000011721">
    <property type="component" value="Chromosome"/>
</dbReference>
<feature type="transmembrane region" description="Helical" evidence="6">
    <location>
        <begin position="281"/>
        <end position="303"/>
    </location>
</feature>
<dbReference type="GO" id="GO:0140359">
    <property type="term" value="F:ABC-type transporter activity"/>
    <property type="evidence" value="ECO:0007669"/>
    <property type="project" value="InterPro"/>
</dbReference>
<dbReference type="KEGG" id="dsf:UWK_01562"/>
<feature type="transmembrane region" description="Helical" evidence="6">
    <location>
        <begin position="364"/>
        <end position="388"/>
    </location>
</feature>